<comment type="caution">
    <text evidence="1">The sequence shown here is derived from an EMBL/GenBank/DDBJ whole genome shotgun (WGS) entry which is preliminary data.</text>
</comment>
<sequence length="101" mass="11331">MVDVANTQCMRWKHFRTLMLRTTRCQTWLGPTGSGWTITATSGMLPGNTSGWPTNIWVKGPPSHGTQNNRLTKEQPQQDKAMQPMFPMVGEMDQFPAPLLA</sequence>
<dbReference type="AlphaFoldDB" id="A0AAV7WRR9"/>
<evidence type="ECO:0000313" key="2">
    <source>
        <dbReference type="Proteomes" id="UP001066276"/>
    </source>
</evidence>
<proteinExistence type="predicted"/>
<organism evidence="1 2">
    <name type="scientific">Pleurodeles waltl</name>
    <name type="common">Iberian ribbed newt</name>
    <dbReference type="NCBI Taxonomy" id="8319"/>
    <lineage>
        <taxon>Eukaryota</taxon>
        <taxon>Metazoa</taxon>
        <taxon>Chordata</taxon>
        <taxon>Craniata</taxon>
        <taxon>Vertebrata</taxon>
        <taxon>Euteleostomi</taxon>
        <taxon>Amphibia</taxon>
        <taxon>Batrachia</taxon>
        <taxon>Caudata</taxon>
        <taxon>Salamandroidea</taxon>
        <taxon>Salamandridae</taxon>
        <taxon>Pleurodelinae</taxon>
        <taxon>Pleurodeles</taxon>
    </lineage>
</organism>
<name>A0AAV7WRR9_PLEWA</name>
<accession>A0AAV7WRR9</accession>
<dbReference type="EMBL" id="JANPWB010000001">
    <property type="protein sequence ID" value="KAJ1216798.1"/>
    <property type="molecule type" value="Genomic_DNA"/>
</dbReference>
<evidence type="ECO:0000313" key="1">
    <source>
        <dbReference type="EMBL" id="KAJ1216798.1"/>
    </source>
</evidence>
<protein>
    <submittedName>
        <fullName evidence="1">Uncharacterized protein</fullName>
    </submittedName>
</protein>
<gene>
    <name evidence="1" type="ORF">NDU88_004397</name>
</gene>
<reference evidence="1" key="1">
    <citation type="journal article" date="2022" name="bioRxiv">
        <title>Sequencing and chromosome-scale assembly of the giantPleurodeles waltlgenome.</title>
        <authorList>
            <person name="Brown T."/>
            <person name="Elewa A."/>
            <person name="Iarovenko S."/>
            <person name="Subramanian E."/>
            <person name="Araus A.J."/>
            <person name="Petzold A."/>
            <person name="Susuki M."/>
            <person name="Suzuki K.-i.T."/>
            <person name="Hayashi T."/>
            <person name="Toyoda A."/>
            <person name="Oliveira C."/>
            <person name="Osipova E."/>
            <person name="Leigh N.D."/>
            <person name="Simon A."/>
            <person name="Yun M.H."/>
        </authorList>
    </citation>
    <scope>NUCLEOTIDE SEQUENCE</scope>
    <source>
        <strain evidence="1">20211129_DDA</strain>
        <tissue evidence="1">Liver</tissue>
    </source>
</reference>
<keyword evidence="2" id="KW-1185">Reference proteome</keyword>
<dbReference type="Proteomes" id="UP001066276">
    <property type="component" value="Chromosome 1_1"/>
</dbReference>